<dbReference type="PANTHER" id="PTHR45586">
    <property type="entry name" value="TPR REPEAT-CONTAINING PROTEIN PA4667"/>
    <property type="match status" value="1"/>
</dbReference>
<dbReference type="PANTHER" id="PTHR45586:SF1">
    <property type="entry name" value="LIPOPOLYSACCHARIDE ASSEMBLY PROTEIN B"/>
    <property type="match status" value="1"/>
</dbReference>
<keyword evidence="2 3" id="KW-0802">TPR repeat</keyword>
<dbReference type="AlphaFoldDB" id="A0AAP2CNT6"/>
<feature type="repeat" description="TPR" evidence="3">
    <location>
        <begin position="96"/>
        <end position="129"/>
    </location>
</feature>
<proteinExistence type="predicted"/>
<dbReference type="SUPFAM" id="SSF48452">
    <property type="entry name" value="TPR-like"/>
    <property type="match status" value="1"/>
</dbReference>
<comment type="caution">
    <text evidence="4">The sequence shown here is derived from an EMBL/GenBank/DDBJ whole genome shotgun (WGS) entry which is preliminary data.</text>
</comment>
<dbReference type="Pfam" id="PF14559">
    <property type="entry name" value="TPR_19"/>
    <property type="match status" value="1"/>
</dbReference>
<evidence type="ECO:0000313" key="4">
    <source>
        <dbReference type="EMBL" id="MBS9525975.1"/>
    </source>
</evidence>
<dbReference type="Proteomes" id="UP001319104">
    <property type="component" value="Unassembled WGS sequence"/>
</dbReference>
<reference evidence="4 5" key="1">
    <citation type="submission" date="2021-05" db="EMBL/GenBank/DDBJ databases">
        <authorList>
            <person name="Zhang Z.D."/>
            <person name="Osman G."/>
        </authorList>
    </citation>
    <scope>NUCLEOTIDE SEQUENCE [LARGE SCALE GENOMIC DNA]</scope>
    <source>
        <strain evidence="4 5">KCTC 32217</strain>
    </source>
</reference>
<dbReference type="Gene3D" id="1.25.40.10">
    <property type="entry name" value="Tetratricopeptide repeat domain"/>
    <property type="match status" value="1"/>
</dbReference>
<sequence>MKIVFKRSQFLQELFPFVDINNDSALKTALENFYSLGSTTAEVSVNHDFVNIHIPNIDPEHESKEFYRATNLCAIGKFGEARPILEKLIEQNPTVSEYHRNLAQTYEEIGDHEKAIDILIDALKWDPKNHWALVLMGNIYARHYDDVDTAIKYYDQVIEADPKNYIALNNIGGAFLQAGRNKLAERFLKKAYNAKSDYPNTTLGLAILNLNNSNLQQAFEFSIETLKSSTDTSNQVYQTALSLALDCSRQISKSDTGKEELVEFIKELEQLTGTEIRIEQEENMPTVAKVEIAENHGRDFHKILFKPGSEGVDHLILHELFHLKFIAEARKEEVNKRFVLMQNTFKDFRASIQPTINRLLKEGYPSENISNVAQQLFEGIHRQVYNAPIDIFIEDGIYKDFPALRPHQFLSLFNMNQEALKAVTDKQILKLSPPSVLSQSKTYNIIGARIYEELYGVRLEEKFNASPSELELVNTFWDEFLEYRNDREPGEEYELVQHWGEDLGLDKYFRLEEEVHYAKDELTSVSPESVLDKIERDPLMLEEIDEGQEKEFKEFLSKHTSTDINMAVTMYMVGALEYFKGMDSEKVRDIAFEIAMLGRSGISPEKNGYRLNKIPNVSFSGYKLLAYYYTSWAIALPDMVSQLQLPFEKEYQTALSIKGSK</sequence>
<evidence type="ECO:0000313" key="5">
    <source>
        <dbReference type="Proteomes" id="UP001319104"/>
    </source>
</evidence>
<keyword evidence="5" id="KW-1185">Reference proteome</keyword>
<evidence type="ECO:0000256" key="3">
    <source>
        <dbReference type="PROSITE-ProRule" id="PRU00339"/>
    </source>
</evidence>
<dbReference type="PROSITE" id="PS50005">
    <property type="entry name" value="TPR"/>
    <property type="match status" value="1"/>
</dbReference>
<evidence type="ECO:0000256" key="1">
    <source>
        <dbReference type="ARBA" id="ARBA00022737"/>
    </source>
</evidence>
<accession>A0AAP2CNT6</accession>
<dbReference type="InterPro" id="IPR051012">
    <property type="entry name" value="CellSynth/LPSAsmb/PSIAsmb"/>
</dbReference>
<organism evidence="4 5">
    <name type="scientific">Litoribacter ruber</name>
    <dbReference type="NCBI Taxonomy" id="702568"/>
    <lineage>
        <taxon>Bacteria</taxon>
        <taxon>Pseudomonadati</taxon>
        <taxon>Bacteroidota</taxon>
        <taxon>Cytophagia</taxon>
        <taxon>Cytophagales</taxon>
        <taxon>Cyclobacteriaceae</taxon>
        <taxon>Litoribacter</taxon>
    </lineage>
</organism>
<dbReference type="RefSeq" id="WP_213946834.1">
    <property type="nucleotide sequence ID" value="NZ_JAHCMY010000028.1"/>
</dbReference>
<protein>
    <submittedName>
        <fullName evidence="4">Tetratricopeptide repeat protein</fullName>
    </submittedName>
</protein>
<dbReference type="InterPro" id="IPR011990">
    <property type="entry name" value="TPR-like_helical_dom_sf"/>
</dbReference>
<gene>
    <name evidence="4" type="ORF">KI659_18285</name>
</gene>
<evidence type="ECO:0000256" key="2">
    <source>
        <dbReference type="ARBA" id="ARBA00022803"/>
    </source>
</evidence>
<keyword evidence="1" id="KW-0677">Repeat</keyword>
<dbReference type="InterPro" id="IPR019734">
    <property type="entry name" value="TPR_rpt"/>
</dbReference>
<name>A0AAP2CNT6_9BACT</name>
<dbReference type="SMART" id="SM00028">
    <property type="entry name" value="TPR"/>
    <property type="match status" value="4"/>
</dbReference>
<dbReference type="EMBL" id="JAHCMY010000028">
    <property type="protein sequence ID" value="MBS9525975.1"/>
    <property type="molecule type" value="Genomic_DNA"/>
</dbReference>
<dbReference type="Pfam" id="PF13432">
    <property type="entry name" value="TPR_16"/>
    <property type="match status" value="1"/>
</dbReference>